<dbReference type="EMBL" id="CADEAL010004180">
    <property type="protein sequence ID" value="CAB1453693.1"/>
    <property type="molecule type" value="Genomic_DNA"/>
</dbReference>
<protein>
    <submittedName>
        <fullName evidence="2">Uncharacterized protein</fullName>
    </submittedName>
</protein>
<organism evidence="2 3">
    <name type="scientific">Pleuronectes platessa</name>
    <name type="common">European plaice</name>
    <dbReference type="NCBI Taxonomy" id="8262"/>
    <lineage>
        <taxon>Eukaryota</taxon>
        <taxon>Metazoa</taxon>
        <taxon>Chordata</taxon>
        <taxon>Craniata</taxon>
        <taxon>Vertebrata</taxon>
        <taxon>Euteleostomi</taxon>
        <taxon>Actinopterygii</taxon>
        <taxon>Neopterygii</taxon>
        <taxon>Teleostei</taxon>
        <taxon>Neoteleostei</taxon>
        <taxon>Acanthomorphata</taxon>
        <taxon>Carangaria</taxon>
        <taxon>Pleuronectiformes</taxon>
        <taxon>Pleuronectoidei</taxon>
        <taxon>Pleuronectidae</taxon>
        <taxon>Pleuronectes</taxon>
    </lineage>
</organism>
<evidence type="ECO:0000313" key="3">
    <source>
        <dbReference type="Proteomes" id="UP001153269"/>
    </source>
</evidence>
<evidence type="ECO:0000313" key="2">
    <source>
        <dbReference type="EMBL" id="CAB1453693.1"/>
    </source>
</evidence>
<name>A0A9N7VMH0_PLEPL</name>
<proteinExistence type="predicted"/>
<gene>
    <name evidence="2" type="ORF">PLEPLA_LOCUS41449</name>
</gene>
<evidence type="ECO:0000256" key="1">
    <source>
        <dbReference type="SAM" id="MobiDB-lite"/>
    </source>
</evidence>
<sequence length="119" mass="12850">MAGTSYVLLSGQATDGVLSGPAPAGGRTDHSRDNGNKYPAKKTPWSSSACERRRGLRGIDVELFASLRCRYWKIVSVREAVLNHLMHGLISFVSPPPSFLELCAAVWAGTQLTTCTIKS</sequence>
<feature type="region of interest" description="Disordered" evidence="1">
    <location>
        <begin position="14"/>
        <end position="45"/>
    </location>
</feature>
<comment type="caution">
    <text evidence="2">The sequence shown here is derived from an EMBL/GenBank/DDBJ whole genome shotgun (WGS) entry which is preliminary data.</text>
</comment>
<keyword evidence="3" id="KW-1185">Reference proteome</keyword>
<accession>A0A9N7VMH0</accession>
<dbReference type="Proteomes" id="UP001153269">
    <property type="component" value="Unassembled WGS sequence"/>
</dbReference>
<reference evidence="2" key="1">
    <citation type="submission" date="2020-03" db="EMBL/GenBank/DDBJ databases">
        <authorList>
            <person name="Weist P."/>
        </authorList>
    </citation>
    <scope>NUCLEOTIDE SEQUENCE</scope>
</reference>
<dbReference type="AlphaFoldDB" id="A0A9N7VMH0"/>